<proteinExistence type="predicted"/>
<evidence type="ECO:0000259" key="1">
    <source>
        <dbReference type="Pfam" id="PF13438"/>
    </source>
</evidence>
<dbReference type="Pfam" id="PF13438">
    <property type="entry name" value="DUF4113"/>
    <property type="match status" value="1"/>
</dbReference>
<dbReference type="Proteomes" id="UP000437638">
    <property type="component" value="Unassembled WGS sequence"/>
</dbReference>
<dbReference type="InterPro" id="IPR025188">
    <property type="entry name" value="DUF4113"/>
</dbReference>
<sequence length="51" mass="6124">MATLYKLNKEHGKNTVRLGMPRKENAWELRCAHRSPRYTTKWDELPVVRIE</sequence>
<gene>
    <name evidence="2" type="ORF">GPM19_07960</name>
</gene>
<dbReference type="EMBL" id="WTKP01000005">
    <property type="protein sequence ID" value="MWJ28139.1"/>
    <property type="molecule type" value="Genomic_DNA"/>
</dbReference>
<accession>A0A7X3KQ54</accession>
<name>A0A7X3KQ54_9GAMM</name>
<dbReference type="RefSeq" id="WP_160418518.1">
    <property type="nucleotide sequence ID" value="NZ_WTKP01000005.1"/>
</dbReference>
<keyword evidence="3" id="KW-1185">Reference proteome</keyword>
<feature type="domain" description="DUF4113" evidence="1">
    <location>
        <begin position="1"/>
        <end position="48"/>
    </location>
</feature>
<evidence type="ECO:0000313" key="3">
    <source>
        <dbReference type="Proteomes" id="UP000437638"/>
    </source>
</evidence>
<protein>
    <submittedName>
        <fullName evidence="2">DUF4113 domain-containing protein</fullName>
    </submittedName>
</protein>
<reference evidence="2 3" key="1">
    <citation type="submission" date="2019-12" db="EMBL/GenBank/DDBJ databases">
        <title>Halomonas rutogse sp. nov. isolated from two lakes on Tibetan Plateau.</title>
        <authorList>
            <person name="Gao P."/>
        </authorList>
    </citation>
    <scope>NUCLEOTIDE SEQUENCE [LARGE SCALE GENOMIC DNA]</scope>
    <source>
        <strain evidence="2 3">ZH2S</strain>
    </source>
</reference>
<comment type="caution">
    <text evidence="2">The sequence shown here is derived from an EMBL/GenBank/DDBJ whole genome shotgun (WGS) entry which is preliminary data.</text>
</comment>
<evidence type="ECO:0000313" key="2">
    <source>
        <dbReference type="EMBL" id="MWJ28139.1"/>
    </source>
</evidence>
<dbReference type="AlphaFoldDB" id="A0A7X3KQ54"/>
<organism evidence="2 3">
    <name type="scientific">Vreelandella zhuhanensis</name>
    <dbReference type="NCBI Taxonomy" id="2684210"/>
    <lineage>
        <taxon>Bacteria</taxon>
        <taxon>Pseudomonadati</taxon>
        <taxon>Pseudomonadota</taxon>
        <taxon>Gammaproteobacteria</taxon>
        <taxon>Oceanospirillales</taxon>
        <taxon>Halomonadaceae</taxon>
        <taxon>Vreelandella</taxon>
    </lineage>
</organism>